<accession>A0A7W7HKH2</accession>
<evidence type="ECO:0000259" key="1">
    <source>
        <dbReference type="Pfam" id="PF12770"/>
    </source>
</evidence>
<reference evidence="2 5" key="2">
    <citation type="submission" date="2021-01" db="EMBL/GenBank/DDBJ databases">
        <title>Whole genome shotgun sequence of Actinoplanes lobatus NBRC 12513.</title>
        <authorList>
            <person name="Komaki H."/>
            <person name="Tamura T."/>
        </authorList>
    </citation>
    <scope>NUCLEOTIDE SEQUENCE [LARGE SCALE GENOMIC DNA]</scope>
    <source>
        <strain evidence="2 5">NBRC 12513</strain>
    </source>
</reference>
<dbReference type="Gene3D" id="1.25.40.10">
    <property type="entry name" value="Tetratricopeptide repeat domain"/>
    <property type="match status" value="1"/>
</dbReference>
<reference evidence="3 4" key="1">
    <citation type="submission" date="2020-08" db="EMBL/GenBank/DDBJ databases">
        <title>Sequencing the genomes of 1000 actinobacteria strains.</title>
        <authorList>
            <person name="Klenk H.-P."/>
        </authorList>
    </citation>
    <scope>NUCLEOTIDE SEQUENCE [LARGE SCALE GENOMIC DNA]</scope>
    <source>
        <strain evidence="3 4">DSM 43150</strain>
    </source>
</reference>
<dbReference type="Pfam" id="PF12770">
    <property type="entry name" value="CHAT"/>
    <property type="match status" value="1"/>
</dbReference>
<feature type="domain" description="CHAT" evidence="1">
    <location>
        <begin position="1027"/>
        <end position="1327"/>
    </location>
</feature>
<sequence length="1335" mass="146039">MPSYSQQFDYRCAGCGRQGRQEVWLAVDIRERPDLARLIAAGGATTQRCESCGNPVTVDGYPSLLIRRPVLRPPLIFATAVDGPQERMVQQFQIALMMLRRTEPPETQQQQDVQILPYGLLPLVVERDIETDAAAVAANTFQAFTAELQHYRAWLAELVRHRQGRQVLAALAALLQAPDAAAWREVVVAHPELLTDDADLLLQHAIEQADQDGEPAMATQARHCLVLLRRCREFGVDKVFTSREPDPGGLPAAVGSALVMVLGRELLHEGRPISPEARRNLLMGALLDFRDEDRELAVEWRAGRLVPIRDLLTFGLANELVAHPSSRLDLAEAVRRYAELDHLREAAPDLWGEAQHNAALAHIMLADSRDLRELGAARAAYERALTVRTRTADPDGWAMTLAALAVLLFRDYPTTDPRPVDDAVAMLAAAVADPPDGIGARPLLNLRTTYATALLQRSHRGDDSSLTTAFTELERLWAEVTDLDDPELKSVVATNYGHALTHVAERTGRPEDRRRLLDLARAARDNAAAQSDERLWVQASGNLSQELFQSRQWAEADTVLREAIDRAERAAMHHEWTNLTGHLARLLLERTDGDHDEHVGTAVTLLTRARQAVDREADPENWAWLTGLLAEAYQGFEGHRETNIELLQAAIDAVPRRVHPVRWAQRVRGLANRLPPAEALTRFTEAAEILTRDRYPHEWAAIQHNMSLAHRELAFQTRETDHLVRAIACLRDALAVRPPDQAPIEWAQTTRLLAETLYRYDGSDAAVAEAERMLAQALVLLRDGGRAQDVLWTASELGNVLAARHRWAEAVAPFREALDARDRMYASGLLRHSREESLARSAGLPVAAAYVMVRAGQPEAAVEALEAGRVRLLGDAMDRDPTGLTAVRDQAPEAYAAYRDAARALAAAEAAAARLADRAGTGGSDDTFLREAEQAVREELRRTTAAYRTARAALPVLTAVRPEQAGHATVYVLAARTESVLLSAGPEGVTGTRCPSFDDGMLRRFVHGDGSPERPGLLASRDGLDECLAAVGEHVAGPLAGLLHRAAATGVTLVPVGLFCALPLHAAPYGDGRCLIDEFAVSYAPSRTVRDAARRLAEERAGRQRRGVAVVDPGSGLPSAGYEAQMMLDHTGGGRPLTGSTAEVLGALTDATHIHFACHGVSLVDQPLKSHLDLGGGAHLALVDLLAADPERRPRRARLVVASACQTATVETARNPDEFVGLPAGFLTAGVPCFVGTLWPAGDLPTALLNTRFYELLFDDGRPADEALREAQRWLRDLTGTELLAYLDDHPALEPVAAVQRRFAARFPRRRFYERAAVWSPYVLIGAPVQEGTPP</sequence>
<dbReference type="InterPro" id="IPR011990">
    <property type="entry name" value="TPR-like_helical_dom_sf"/>
</dbReference>
<evidence type="ECO:0000313" key="4">
    <source>
        <dbReference type="Proteomes" id="UP000590511"/>
    </source>
</evidence>
<evidence type="ECO:0000313" key="2">
    <source>
        <dbReference type="EMBL" id="GIE45450.1"/>
    </source>
</evidence>
<dbReference type="EMBL" id="JACHNC010000001">
    <property type="protein sequence ID" value="MBB4752189.1"/>
    <property type="molecule type" value="Genomic_DNA"/>
</dbReference>
<dbReference type="SUPFAM" id="SSF48452">
    <property type="entry name" value="TPR-like"/>
    <property type="match status" value="1"/>
</dbReference>
<evidence type="ECO:0000313" key="5">
    <source>
        <dbReference type="Proteomes" id="UP000631312"/>
    </source>
</evidence>
<evidence type="ECO:0000313" key="3">
    <source>
        <dbReference type="EMBL" id="MBB4752189.1"/>
    </source>
</evidence>
<protein>
    <submittedName>
        <fullName evidence="3">Tetratricopeptide (TPR) repeat protein</fullName>
    </submittedName>
</protein>
<dbReference type="RefSeq" id="WP_188124101.1">
    <property type="nucleotide sequence ID" value="NZ_BOMP01000163.1"/>
</dbReference>
<name>A0A7W7HKH2_9ACTN</name>
<dbReference type="EMBL" id="BOMP01000163">
    <property type="protein sequence ID" value="GIE45450.1"/>
    <property type="molecule type" value="Genomic_DNA"/>
</dbReference>
<gene>
    <name evidence="2" type="ORF">Alo02nite_83480</name>
    <name evidence="3" type="ORF">BJ964_006350</name>
</gene>
<dbReference type="InterPro" id="IPR024983">
    <property type="entry name" value="CHAT_dom"/>
</dbReference>
<proteinExistence type="predicted"/>
<dbReference type="Proteomes" id="UP000590511">
    <property type="component" value="Unassembled WGS sequence"/>
</dbReference>
<organism evidence="3 4">
    <name type="scientific">Actinoplanes lobatus</name>
    <dbReference type="NCBI Taxonomy" id="113568"/>
    <lineage>
        <taxon>Bacteria</taxon>
        <taxon>Bacillati</taxon>
        <taxon>Actinomycetota</taxon>
        <taxon>Actinomycetes</taxon>
        <taxon>Micromonosporales</taxon>
        <taxon>Micromonosporaceae</taxon>
        <taxon>Actinoplanes</taxon>
    </lineage>
</organism>
<dbReference type="Proteomes" id="UP000631312">
    <property type="component" value="Unassembled WGS sequence"/>
</dbReference>
<keyword evidence="5" id="KW-1185">Reference proteome</keyword>
<comment type="caution">
    <text evidence="3">The sequence shown here is derived from an EMBL/GenBank/DDBJ whole genome shotgun (WGS) entry which is preliminary data.</text>
</comment>